<dbReference type="Pfam" id="PF02348">
    <property type="entry name" value="CTP_transf_3"/>
    <property type="match status" value="1"/>
</dbReference>
<dbReference type="AlphaFoldDB" id="A0A2W2CFT9"/>
<name>A0A2W2CFT9_9HYPH</name>
<dbReference type="GO" id="GO:0005829">
    <property type="term" value="C:cytosol"/>
    <property type="evidence" value="ECO:0007669"/>
    <property type="project" value="TreeGrafter"/>
</dbReference>
<dbReference type="PANTHER" id="PTHR42866">
    <property type="entry name" value="3-DEOXY-MANNO-OCTULOSONATE CYTIDYLYLTRANSFERASE"/>
    <property type="match status" value="1"/>
</dbReference>
<evidence type="ECO:0000313" key="3">
    <source>
        <dbReference type="Proteomes" id="UP000248795"/>
    </source>
</evidence>
<dbReference type="EMBL" id="QKVK01000001">
    <property type="protein sequence ID" value="PZF79013.1"/>
    <property type="molecule type" value="Genomic_DNA"/>
</dbReference>
<reference evidence="3" key="1">
    <citation type="submission" date="2018-06" db="EMBL/GenBank/DDBJ databases">
        <title>Aestuariibacter litoralis strain KCTC 52945T.</title>
        <authorList>
            <person name="Li X."/>
            <person name="Salam N."/>
            <person name="Li J.-L."/>
            <person name="Chen Y.-M."/>
            <person name="Yang Z.-W."/>
            <person name="Zhang L.-Y."/>
            <person name="Han M.-X."/>
            <person name="Xiao M."/>
            <person name="Li W.-J."/>
        </authorList>
    </citation>
    <scope>NUCLEOTIDE SEQUENCE [LARGE SCALE GENOMIC DNA]</scope>
    <source>
        <strain evidence="3">KCTC 52945</strain>
    </source>
</reference>
<protein>
    <recommendedName>
        <fullName evidence="4">Acylneuraminate cytidylyltransferase</fullName>
    </recommendedName>
</protein>
<accession>A0A2W2CFT9</accession>
<dbReference type="InterPro" id="IPR003329">
    <property type="entry name" value="Cytidylyl_trans"/>
</dbReference>
<proteinExistence type="predicted"/>
<sequence>MQPSDLGLPARSRGAGGGGSSGDVTAVLGIIVFARHDSRRLPGKALREVGGMALLARVIRRAQTTPWPVYVATTRKAADDPLAALAEGLGAGVFRGSEAKVMERAVLAAEAFGLDCFVRLCGDRPLFPLDTMEAAVAAMLQSLPAPDLVTSLPMPGAPPGLTTEVVRTRSLKQILQGGVSAAQQEHITTAFYDRPAAFHIRHVPSDAGTYACPSFAVDTEADLANLNAIFAASGDLCLSPREADRIYRQ</sequence>
<gene>
    <name evidence="2" type="ORF">DK847_03105</name>
</gene>
<dbReference type="InterPro" id="IPR029044">
    <property type="entry name" value="Nucleotide-diphossugar_trans"/>
</dbReference>
<evidence type="ECO:0008006" key="4">
    <source>
        <dbReference type="Google" id="ProtNLM"/>
    </source>
</evidence>
<organism evidence="2 3">
    <name type="scientific">Aestuariivirga litoralis</name>
    <dbReference type="NCBI Taxonomy" id="2650924"/>
    <lineage>
        <taxon>Bacteria</taxon>
        <taxon>Pseudomonadati</taxon>
        <taxon>Pseudomonadota</taxon>
        <taxon>Alphaproteobacteria</taxon>
        <taxon>Hyphomicrobiales</taxon>
        <taxon>Aestuariivirgaceae</taxon>
        <taxon>Aestuariivirga</taxon>
    </lineage>
</organism>
<evidence type="ECO:0000313" key="2">
    <source>
        <dbReference type="EMBL" id="PZF79013.1"/>
    </source>
</evidence>
<dbReference type="Gene3D" id="3.90.550.10">
    <property type="entry name" value="Spore Coat Polysaccharide Biosynthesis Protein SpsA, Chain A"/>
    <property type="match status" value="1"/>
</dbReference>
<keyword evidence="3" id="KW-1185">Reference proteome</keyword>
<comment type="caution">
    <text evidence="2">The sequence shown here is derived from an EMBL/GenBank/DDBJ whole genome shotgun (WGS) entry which is preliminary data.</text>
</comment>
<dbReference type="Proteomes" id="UP000248795">
    <property type="component" value="Unassembled WGS sequence"/>
</dbReference>
<dbReference type="SUPFAM" id="SSF53448">
    <property type="entry name" value="Nucleotide-diphospho-sugar transferases"/>
    <property type="match status" value="1"/>
</dbReference>
<dbReference type="PANTHER" id="PTHR42866:SF1">
    <property type="entry name" value="SPORE COAT POLYSACCHARIDE BIOSYNTHESIS PROTEIN SPSF"/>
    <property type="match status" value="1"/>
</dbReference>
<evidence type="ECO:0000256" key="1">
    <source>
        <dbReference type="SAM" id="MobiDB-lite"/>
    </source>
</evidence>
<feature type="region of interest" description="Disordered" evidence="1">
    <location>
        <begin position="1"/>
        <end position="20"/>
    </location>
</feature>